<dbReference type="InterPro" id="IPR039426">
    <property type="entry name" value="TonB-dep_rcpt-like"/>
</dbReference>
<keyword evidence="4 7" id="KW-0812">Transmembrane</keyword>
<dbReference type="InterPro" id="IPR037066">
    <property type="entry name" value="Plug_dom_sf"/>
</dbReference>
<reference evidence="10 11" key="1">
    <citation type="submission" date="2017-08" db="EMBL/GenBank/DDBJ databases">
        <title>Capnocytophaga canis 17-158 assembly.</title>
        <authorList>
            <person name="Gulvik C.A."/>
        </authorList>
    </citation>
    <scope>NUCLEOTIDE SEQUENCE [LARGE SCALE GENOMIC DNA]</scope>
    <source>
        <strain evidence="10 11">17-158</strain>
    </source>
</reference>
<dbReference type="NCBIfam" id="TIGR04056">
    <property type="entry name" value="OMP_RagA_SusC"/>
    <property type="match status" value="1"/>
</dbReference>
<organism evidence="10 11">
    <name type="scientific">Capnocytophaga canis</name>
    <dbReference type="NCBI Taxonomy" id="1848903"/>
    <lineage>
        <taxon>Bacteria</taxon>
        <taxon>Pseudomonadati</taxon>
        <taxon>Bacteroidota</taxon>
        <taxon>Flavobacteriia</taxon>
        <taxon>Flavobacteriales</taxon>
        <taxon>Flavobacteriaceae</taxon>
        <taxon>Capnocytophaga</taxon>
    </lineage>
</organism>
<evidence type="ECO:0000256" key="4">
    <source>
        <dbReference type="ARBA" id="ARBA00022692"/>
    </source>
</evidence>
<dbReference type="InterPro" id="IPR008969">
    <property type="entry name" value="CarboxyPept-like_regulatory"/>
</dbReference>
<sequence length="1035" mass="116137">MKFKILTLFTFVFSWCLTLSAQTVSVKGTVTDESKVPLPGVSVLIKNTTRGVATDFDGKYEIKANQGDVLVFSYLGFVTQEKIVGGGNSLIINVLLTEEAQQLEDVVVVGYGTSTKRAMVSSVSSVKTETLKEIPVSNITQGLAGRSPGLVVKGSAGLDNRSQITIRGGGTPLVVIDGVIRSYDDFVNILPEDIASISILKDASATAVYGARAANGILQITTLRGQKGQTTIQYAHSLSIFQPSFIPSRLDAYAWATQHNIANKNDGKPIVYTDDKLQKILDGSDQLNYPNVDWRKLVLKDFAQQYRHNLSVSGGREGNEFLASLGYVTKGSYYRSGRHTFDLMNFRLNQNFIVSEDIGLKGFASVDGYFKENEHPHTSTASNYYAVFSHTLVNHNPLTPALNKYGLPYANTTDNPVAETSSSAGYSTQKYKQINGMAGLEWAFPWVKGLKARTNFNYRYFNTDDRQWRKDGDVYDWDSTKPASVSKPQLYQSMAYNYSYTSQNFLEYARNLNEHSLHLLGGYEASYTFNRNVFHKRINYSFPIDQFGAGPKEDMDGNGSDWESGRAGFIGQLKYNYNNRYFVEGSIRHDASDLFPKDKRWGTFFSGSAGWIVSDEFFMKSLKEKHIFDLLKLRVSYGEVGLDSGVGRFSYLSSYNLDPQAYVVDGKFIQGFSEGNIPSPDITWYTTNQLDLGFDFESFNNRLFGSFDYFFYKTTGYLVPADPLVTGYTSSLGKDLPLVPSNAENRRSGIEAQLGWKGSVGEVKYNVSVNLTYFDQLWAKTQLNWNDKQKYYEVESLASRKNPYLRQTQQVGYYGIGLQSEGFFTDAQDVYSSPKHIGSHNLTAGDLKYQDFNGDGKIDNSDRIRIGKNNFPRANYGLNLGISYKALSFNMLLQGATRFDMYMGGVFLGQNPSAGTTPIYEFQLDYWRPDNTSARFPRLVSSNSVNGNNNTHGSDFFLINGAYLRLKDFSVSYDLKKYILKDYKWLSAMKLTLSGQNIFTISEATKYGMDPEITNTEFYGYPNERMFSFGVNVGF</sequence>
<dbReference type="Gene3D" id="2.170.130.10">
    <property type="entry name" value="TonB-dependent receptor, plug domain"/>
    <property type="match status" value="1"/>
</dbReference>
<keyword evidence="2 7" id="KW-0813">Transport</keyword>
<comment type="caution">
    <text evidence="10">The sequence shown here is derived from an EMBL/GenBank/DDBJ whole genome shotgun (WGS) entry which is preliminary data.</text>
</comment>
<dbReference type="SUPFAM" id="SSF49464">
    <property type="entry name" value="Carboxypeptidase regulatory domain-like"/>
    <property type="match status" value="1"/>
</dbReference>
<proteinExistence type="inferred from homology"/>
<evidence type="ECO:0000256" key="1">
    <source>
        <dbReference type="ARBA" id="ARBA00004571"/>
    </source>
</evidence>
<dbReference type="EMBL" id="NSDI01000007">
    <property type="protein sequence ID" value="RIY36091.1"/>
    <property type="molecule type" value="Genomic_DNA"/>
</dbReference>
<evidence type="ECO:0000313" key="10">
    <source>
        <dbReference type="EMBL" id="RIY36091.1"/>
    </source>
</evidence>
<protein>
    <submittedName>
        <fullName evidence="10">SusC/RagA family TonB-linked outer membrane protein</fullName>
    </submittedName>
</protein>
<name>A0A3A1YEV7_9FLAO</name>
<dbReference type="InterPro" id="IPR036942">
    <property type="entry name" value="Beta-barrel_TonB_sf"/>
</dbReference>
<dbReference type="SUPFAM" id="SSF56935">
    <property type="entry name" value="Porins"/>
    <property type="match status" value="1"/>
</dbReference>
<keyword evidence="6 7" id="KW-0998">Cell outer membrane</keyword>
<comment type="subcellular location">
    <subcellularLocation>
        <location evidence="1 7">Cell outer membrane</location>
        <topology evidence="1 7">Multi-pass membrane protein</topology>
    </subcellularLocation>
</comment>
<dbReference type="PROSITE" id="PS52016">
    <property type="entry name" value="TONB_DEPENDENT_REC_3"/>
    <property type="match status" value="1"/>
</dbReference>
<comment type="similarity">
    <text evidence="7">Belongs to the TonB-dependent receptor family.</text>
</comment>
<dbReference type="Pfam" id="PF13715">
    <property type="entry name" value="CarbopepD_reg_2"/>
    <property type="match status" value="1"/>
</dbReference>
<evidence type="ECO:0000259" key="9">
    <source>
        <dbReference type="Pfam" id="PF07715"/>
    </source>
</evidence>
<evidence type="ECO:0000256" key="5">
    <source>
        <dbReference type="ARBA" id="ARBA00023136"/>
    </source>
</evidence>
<evidence type="ECO:0000256" key="6">
    <source>
        <dbReference type="ARBA" id="ARBA00023237"/>
    </source>
</evidence>
<evidence type="ECO:0000256" key="2">
    <source>
        <dbReference type="ARBA" id="ARBA00022448"/>
    </source>
</evidence>
<feature type="signal peptide" evidence="8">
    <location>
        <begin position="1"/>
        <end position="21"/>
    </location>
</feature>
<keyword evidence="3 7" id="KW-1134">Transmembrane beta strand</keyword>
<dbReference type="RefSeq" id="WP_119652798.1">
    <property type="nucleotide sequence ID" value="NZ_NSDI01000007.1"/>
</dbReference>
<dbReference type="InterPro" id="IPR023997">
    <property type="entry name" value="TonB-dep_OMP_SusC/RagA_CS"/>
</dbReference>
<feature type="chain" id="PRO_5017380604" evidence="8">
    <location>
        <begin position="22"/>
        <end position="1035"/>
    </location>
</feature>
<dbReference type="Gene3D" id="2.40.170.20">
    <property type="entry name" value="TonB-dependent receptor, beta-barrel domain"/>
    <property type="match status" value="1"/>
</dbReference>
<keyword evidence="5 7" id="KW-0472">Membrane</keyword>
<dbReference type="AlphaFoldDB" id="A0A3A1YEV7"/>
<keyword evidence="8" id="KW-0732">Signal</keyword>
<dbReference type="NCBIfam" id="TIGR04057">
    <property type="entry name" value="SusC_RagA_signa"/>
    <property type="match status" value="1"/>
</dbReference>
<dbReference type="InterPro" id="IPR012910">
    <property type="entry name" value="Plug_dom"/>
</dbReference>
<dbReference type="GO" id="GO:0009279">
    <property type="term" value="C:cell outer membrane"/>
    <property type="evidence" value="ECO:0007669"/>
    <property type="project" value="UniProtKB-SubCell"/>
</dbReference>
<evidence type="ECO:0000256" key="8">
    <source>
        <dbReference type="SAM" id="SignalP"/>
    </source>
</evidence>
<evidence type="ECO:0000256" key="3">
    <source>
        <dbReference type="ARBA" id="ARBA00022452"/>
    </source>
</evidence>
<evidence type="ECO:0000256" key="7">
    <source>
        <dbReference type="PROSITE-ProRule" id="PRU01360"/>
    </source>
</evidence>
<dbReference type="Proteomes" id="UP000265497">
    <property type="component" value="Unassembled WGS sequence"/>
</dbReference>
<feature type="domain" description="TonB-dependent receptor plug" evidence="9">
    <location>
        <begin position="116"/>
        <end position="217"/>
    </location>
</feature>
<dbReference type="InterPro" id="IPR023996">
    <property type="entry name" value="TonB-dep_OMP_SusC/RagA"/>
</dbReference>
<dbReference type="Pfam" id="PF07715">
    <property type="entry name" value="Plug"/>
    <property type="match status" value="1"/>
</dbReference>
<accession>A0A3A1YEV7</accession>
<dbReference type="Gene3D" id="2.60.40.1120">
    <property type="entry name" value="Carboxypeptidase-like, regulatory domain"/>
    <property type="match status" value="1"/>
</dbReference>
<gene>
    <name evidence="10" type="ORF">CKY20_08100</name>
</gene>
<evidence type="ECO:0000313" key="11">
    <source>
        <dbReference type="Proteomes" id="UP000265497"/>
    </source>
</evidence>